<protein>
    <submittedName>
        <fullName evidence="1">Uncharacterized protein</fullName>
    </submittedName>
</protein>
<sequence length="57" mass="6274">MFPKNIAKGYICDSLEAQAISRDDIPLSLKLLPEDWNEQAISVDLYCTDGTGIGRGM</sequence>
<reference evidence="1" key="1">
    <citation type="submission" date="2019-08" db="EMBL/GenBank/DDBJ databases">
        <authorList>
            <person name="Kucharzyk K."/>
            <person name="Murdoch R.W."/>
            <person name="Higgins S."/>
            <person name="Loffler F."/>
        </authorList>
    </citation>
    <scope>NUCLEOTIDE SEQUENCE</scope>
</reference>
<comment type="caution">
    <text evidence="1">The sequence shown here is derived from an EMBL/GenBank/DDBJ whole genome shotgun (WGS) entry which is preliminary data.</text>
</comment>
<organism evidence="1">
    <name type="scientific">bioreactor metagenome</name>
    <dbReference type="NCBI Taxonomy" id="1076179"/>
    <lineage>
        <taxon>unclassified sequences</taxon>
        <taxon>metagenomes</taxon>
        <taxon>ecological metagenomes</taxon>
    </lineage>
</organism>
<gene>
    <name evidence="1" type="ORF">SDC9_195807</name>
</gene>
<proteinExistence type="predicted"/>
<dbReference type="AlphaFoldDB" id="A0A645IBJ0"/>
<evidence type="ECO:0000313" key="1">
    <source>
        <dbReference type="EMBL" id="MPN48202.1"/>
    </source>
</evidence>
<accession>A0A645IBJ0</accession>
<name>A0A645IBJ0_9ZZZZ</name>
<dbReference type="EMBL" id="VSSQ01110306">
    <property type="protein sequence ID" value="MPN48202.1"/>
    <property type="molecule type" value="Genomic_DNA"/>
</dbReference>